<dbReference type="PANTHER" id="PTHR46825">
    <property type="entry name" value="D-ALANYL-D-ALANINE-CARBOXYPEPTIDASE/ENDOPEPTIDASE AMPH"/>
    <property type="match status" value="1"/>
</dbReference>
<dbReference type="EC" id="3.4.16.4" evidence="3"/>
<dbReference type="RefSeq" id="WP_184973839.1">
    <property type="nucleotide sequence ID" value="NZ_JACHIN010000021.1"/>
</dbReference>
<dbReference type="AlphaFoldDB" id="A0A7W8ADB6"/>
<sequence length="405" mass="43707">MLARKLLTAVVAGSAILATATVTATPAAADPGLDRRALRQTLEEVPKGGVYGIYSDVRYQRQEWRGAAGRADVTTGRPMRPDMRHRVGSITKSFTATAVLRLVERGRIRLDAPVESYLPGLLPDPRITVRMLLNHTSHVGDYDEALIRVPEDLEAMRVRQYSKQELVTLGLGVGKTGEPGQVPGVYSNTNYIVLGLLITKVTGEEAEDHITRSVIRAAGLRDTTFPRTPYLPRPHARAYTSVFGYFDPPRDYTVFNMSWGSTAGAIVSTMSDLNRFYRALLGGKLVSQASLAQMKQTVPILPGEGAPATVDYGLGLVSLNLPCGGKVWGHDGGVIGMATNSLTTEDLRRQVSTGVNLTWHPAAEPGEIAHSRHLLTALCGTDQSAAKSATFTLPNLDTPPLPSRS</sequence>
<feature type="signal peptide" evidence="1">
    <location>
        <begin position="1"/>
        <end position="20"/>
    </location>
</feature>
<dbReference type="Pfam" id="PF00144">
    <property type="entry name" value="Beta-lactamase"/>
    <property type="match status" value="1"/>
</dbReference>
<organism evidence="3 4">
    <name type="scientific">Nonomuraea endophytica</name>
    <dbReference type="NCBI Taxonomy" id="714136"/>
    <lineage>
        <taxon>Bacteria</taxon>
        <taxon>Bacillati</taxon>
        <taxon>Actinomycetota</taxon>
        <taxon>Actinomycetes</taxon>
        <taxon>Streptosporangiales</taxon>
        <taxon>Streptosporangiaceae</taxon>
        <taxon>Nonomuraea</taxon>
    </lineage>
</organism>
<accession>A0A7W8ADB6</accession>
<name>A0A7W8ADB6_9ACTN</name>
<evidence type="ECO:0000313" key="4">
    <source>
        <dbReference type="Proteomes" id="UP000568380"/>
    </source>
</evidence>
<dbReference type="InterPro" id="IPR001466">
    <property type="entry name" value="Beta-lactam-related"/>
</dbReference>
<dbReference type="PANTHER" id="PTHR46825:SF7">
    <property type="entry name" value="D-ALANYL-D-ALANINE CARBOXYPEPTIDASE"/>
    <property type="match status" value="1"/>
</dbReference>
<dbReference type="EMBL" id="JACHIN010000021">
    <property type="protein sequence ID" value="MBB5084149.1"/>
    <property type="molecule type" value="Genomic_DNA"/>
</dbReference>
<gene>
    <name evidence="3" type="ORF">HNR40_009657</name>
</gene>
<feature type="domain" description="Beta-lactamase-related" evidence="2">
    <location>
        <begin position="39"/>
        <end position="337"/>
    </location>
</feature>
<reference evidence="3 4" key="1">
    <citation type="submission" date="2020-08" db="EMBL/GenBank/DDBJ databases">
        <title>Genomic Encyclopedia of Type Strains, Phase IV (KMG-IV): sequencing the most valuable type-strain genomes for metagenomic binning, comparative biology and taxonomic classification.</title>
        <authorList>
            <person name="Goeker M."/>
        </authorList>
    </citation>
    <scope>NUCLEOTIDE SEQUENCE [LARGE SCALE GENOMIC DNA]</scope>
    <source>
        <strain evidence="3 4">DSM 45385</strain>
    </source>
</reference>
<keyword evidence="3" id="KW-0645">Protease</keyword>
<dbReference type="InterPro" id="IPR050491">
    <property type="entry name" value="AmpC-like"/>
</dbReference>
<evidence type="ECO:0000256" key="1">
    <source>
        <dbReference type="SAM" id="SignalP"/>
    </source>
</evidence>
<keyword evidence="1" id="KW-0732">Signal</keyword>
<dbReference type="GO" id="GO:0009002">
    <property type="term" value="F:serine-type D-Ala-D-Ala carboxypeptidase activity"/>
    <property type="evidence" value="ECO:0007669"/>
    <property type="project" value="UniProtKB-EC"/>
</dbReference>
<feature type="chain" id="PRO_5039079229" evidence="1">
    <location>
        <begin position="21"/>
        <end position="405"/>
    </location>
</feature>
<dbReference type="InterPro" id="IPR012338">
    <property type="entry name" value="Beta-lactam/transpept-like"/>
</dbReference>
<evidence type="ECO:0000313" key="3">
    <source>
        <dbReference type="EMBL" id="MBB5084149.1"/>
    </source>
</evidence>
<keyword evidence="4" id="KW-1185">Reference proteome</keyword>
<evidence type="ECO:0000259" key="2">
    <source>
        <dbReference type="Pfam" id="PF00144"/>
    </source>
</evidence>
<dbReference type="SUPFAM" id="SSF56601">
    <property type="entry name" value="beta-lactamase/transpeptidase-like"/>
    <property type="match status" value="1"/>
</dbReference>
<dbReference type="Proteomes" id="UP000568380">
    <property type="component" value="Unassembled WGS sequence"/>
</dbReference>
<proteinExistence type="predicted"/>
<comment type="caution">
    <text evidence="3">The sequence shown here is derived from an EMBL/GenBank/DDBJ whole genome shotgun (WGS) entry which is preliminary data.</text>
</comment>
<dbReference type="Gene3D" id="3.40.710.10">
    <property type="entry name" value="DD-peptidase/beta-lactamase superfamily"/>
    <property type="match status" value="1"/>
</dbReference>
<protein>
    <submittedName>
        <fullName evidence="3">D-alanyl-D-alanine carboxypeptidase</fullName>
        <ecNumber evidence="3">3.4.16.4</ecNumber>
    </submittedName>
</protein>
<keyword evidence="3" id="KW-0121">Carboxypeptidase</keyword>
<keyword evidence="3" id="KW-0378">Hydrolase</keyword>